<dbReference type="InterPro" id="IPR010982">
    <property type="entry name" value="Lambda_DNA-bd_dom_sf"/>
</dbReference>
<evidence type="ECO:0000256" key="3">
    <source>
        <dbReference type="ARBA" id="ARBA00023163"/>
    </source>
</evidence>
<dbReference type="GO" id="GO:0000976">
    <property type="term" value="F:transcription cis-regulatory region binding"/>
    <property type="evidence" value="ECO:0007669"/>
    <property type="project" value="TreeGrafter"/>
</dbReference>
<dbReference type="PROSITE" id="PS00356">
    <property type="entry name" value="HTH_LACI_1"/>
    <property type="match status" value="1"/>
</dbReference>
<dbReference type="InterPro" id="IPR028082">
    <property type="entry name" value="Peripla_BP_I"/>
</dbReference>
<evidence type="ECO:0000313" key="7">
    <source>
        <dbReference type="Proteomes" id="UP000029014"/>
    </source>
</evidence>
<dbReference type="PROSITE" id="PS50932">
    <property type="entry name" value="HTH_LACI_2"/>
    <property type="match status" value="1"/>
</dbReference>
<comment type="caution">
    <text evidence="6">The sequence shown here is derived from an EMBL/GenBank/DDBJ whole genome shotgun (WGS) entry which is preliminary data.</text>
</comment>
<dbReference type="Pfam" id="PF00356">
    <property type="entry name" value="LacI"/>
    <property type="match status" value="1"/>
</dbReference>
<dbReference type="Pfam" id="PF13377">
    <property type="entry name" value="Peripla_BP_3"/>
    <property type="match status" value="1"/>
</dbReference>
<dbReference type="InterPro" id="IPR000843">
    <property type="entry name" value="HTH_LacI"/>
</dbReference>
<dbReference type="GO" id="GO:0003700">
    <property type="term" value="F:DNA-binding transcription factor activity"/>
    <property type="evidence" value="ECO:0007669"/>
    <property type="project" value="TreeGrafter"/>
</dbReference>
<keyword evidence="2" id="KW-0238">DNA-binding</keyword>
<feature type="domain" description="HTH lacI-type" evidence="5">
    <location>
        <begin position="4"/>
        <end position="58"/>
    </location>
</feature>
<accession>A0A087BR48</accession>
<dbReference type="RefSeq" id="WP_022861880.1">
    <property type="nucleotide sequence ID" value="NZ_JGZD01000006.1"/>
</dbReference>
<dbReference type="eggNOG" id="COG1609">
    <property type="taxonomic scope" value="Bacteria"/>
</dbReference>
<dbReference type="PANTHER" id="PTHR30146">
    <property type="entry name" value="LACI-RELATED TRANSCRIPTIONAL REPRESSOR"/>
    <property type="match status" value="1"/>
</dbReference>
<dbReference type="Gene3D" id="1.10.260.40">
    <property type="entry name" value="lambda repressor-like DNA-binding domains"/>
    <property type="match status" value="1"/>
</dbReference>
<evidence type="ECO:0000313" key="6">
    <source>
        <dbReference type="EMBL" id="KFI73498.1"/>
    </source>
</evidence>
<keyword evidence="7" id="KW-1185">Reference proteome</keyword>
<dbReference type="Gene3D" id="3.40.50.2300">
    <property type="match status" value="2"/>
</dbReference>
<keyword evidence="1" id="KW-0805">Transcription regulation</keyword>
<proteinExistence type="predicted"/>
<dbReference type="CDD" id="cd01392">
    <property type="entry name" value="HTH_LacI"/>
    <property type="match status" value="1"/>
</dbReference>
<dbReference type="SUPFAM" id="SSF53822">
    <property type="entry name" value="Periplasmic binding protein-like I"/>
    <property type="match status" value="1"/>
</dbReference>
<dbReference type="AlphaFoldDB" id="A0A087BR48"/>
<evidence type="ECO:0000256" key="1">
    <source>
        <dbReference type="ARBA" id="ARBA00023015"/>
    </source>
</evidence>
<gene>
    <name evidence="6" type="ORF">BMIN_0928</name>
</gene>
<feature type="compositionally biased region" description="Polar residues" evidence="4">
    <location>
        <begin position="343"/>
        <end position="359"/>
    </location>
</feature>
<dbReference type="Proteomes" id="UP000029014">
    <property type="component" value="Unassembled WGS sequence"/>
</dbReference>
<evidence type="ECO:0000259" key="5">
    <source>
        <dbReference type="PROSITE" id="PS50932"/>
    </source>
</evidence>
<dbReference type="SMART" id="SM00354">
    <property type="entry name" value="HTH_LACI"/>
    <property type="match status" value="1"/>
</dbReference>
<protein>
    <submittedName>
        <fullName evidence="6">LacI-type transcriptional regulator</fullName>
    </submittedName>
</protein>
<sequence length="359" mass="38663">MRRTTITDVARLAGVSPATVSRALRGGTNVTPATAERVRRAADELSFTLSKNASALATGRAMRVRLLVSGTLKAWFNASVLQGAYGVLTPAGYDVIPSFILDRTELDRFFAHLPSDRNMDGLIVASFHFSQTLHDSLHGIPVVGVNSPSTDGFDASVSASNDTGIREAIGLLRSLGHRSIAFVGATPGSDRFFSTQMRSMCFPAAARDLGYDEGHQETIVMDPGTTATDNTFLAHAIAGRLLASPRHPTGLCVETDELAIPLLSELRRQGIRVPEDMSVIGFDDAPVAHAAGLTTIHQDPEDLGRRAALMLLPLLSSGTQDDPNSRDDQQDNRNDAEERHQTLDPTVTLRRTTSKAPRE</sequence>
<dbReference type="InterPro" id="IPR046335">
    <property type="entry name" value="LacI/GalR-like_sensor"/>
</dbReference>
<name>A0A087BR48_9BIFI</name>
<reference evidence="6 7" key="1">
    <citation type="submission" date="2014-03" db="EMBL/GenBank/DDBJ databases">
        <title>Genomics of Bifidobacteria.</title>
        <authorList>
            <person name="Ventura M."/>
            <person name="Milani C."/>
            <person name="Lugli G.A."/>
        </authorList>
    </citation>
    <scope>NUCLEOTIDE SEQUENCE [LARGE SCALE GENOMIC DNA]</scope>
    <source>
        <strain evidence="6 7">LMG 11592</strain>
    </source>
</reference>
<feature type="region of interest" description="Disordered" evidence="4">
    <location>
        <begin position="316"/>
        <end position="359"/>
    </location>
</feature>
<evidence type="ECO:0000256" key="4">
    <source>
        <dbReference type="SAM" id="MobiDB-lite"/>
    </source>
</evidence>
<evidence type="ECO:0000256" key="2">
    <source>
        <dbReference type="ARBA" id="ARBA00023125"/>
    </source>
</evidence>
<dbReference type="EMBL" id="JGZD01000006">
    <property type="protein sequence ID" value="KFI73498.1"/>
    <property type="molecule type" value="Genomic_DNA"/>
</dbReference>
<feature type="compositionally biased region" description="Basic and acidic residues" evidence="4">
    <location>
        <begin position="323"/>
        <end position="342"/>
    </location>
</feature>
<dbReference type="CDD" id="cd06267">
    <property type="entry name" value="PBP1_LacI_sugar_binding-like"/>
    <property type="match status" value="1"/>
</dbReference>
<keyword evidence="3" id="KW-0804">Transcription</keyword>
<dbReference type="STRING" id="1693.BMIN_0928"/>
<dbReference type="PANTHER" id="PTHR30146:SF109">
    <property type="entry name" value="HTH-TYPE TRANSCRIPTIONAL REGULATOR GALS"/>
    <property type="match status" value="1"/>
</dbReference>
<organism evidence="6 7">
    <name type="scientific">Bifidobacterium minimum</name>
    <dbReference type="NCBI Taxonomy" id="1693"/>
    <lineage>
        <taxon>Bacteria</taxon>
        <taxon>Bacillati</taxon>
        <taxon>Actinomycetota</taxon>
        <taxon>Actinomycetes</taxon>
        <taxon>Bifidobacteriales</taxon>
        <taxon>Bifidobacteriaceae</taxon>
        <taxon>Bifidobacterium</taxon>
    </lineage>
</organism>
<dbReference type="SUPFAM" id="SSF47413">
    <property type="entry name" value="lambda repressor-like DNA-binding domains"/>
    <property type="match status" value="1"/>
</dbReference>